<reference evidence="3 4" key="2">
    <citation type="journal article" date="2017" name="Genome Announc.">
        <title>Draft Genome Sequences of Four Alkaliphilic Bacteria Belonging to the Anaerobacillus Genus.</title>
        <authorList>
            <person name="Bassil N.M."/>
            <person name="Lloyd J.R."/>
        </authorList>
    </citation>
    <scope>NUCLEOTIDE SEQUENCE [LARGE SCALE GENOMIC DNA]</scope>
    <source>
        <strain evidence="3 4">NB2006</strain>
    </source>
</reference>
<evidence type="ECO:0000313" key="3">
    <source>
        <dbReference type="EMBL" id="QOY37395.1"/>
    </source>
</evidence>
<keyword evidence="4" id="KW-1185">Reference proteome</keyword>
<evidence type="ECO:0000313" key="2">
    <source>
        <dbReference type="EMBL" id="OIJ23434.1"/>
    </source>
</evidence>
<sequence length="361" mass="40912">MKVKPNQLQEGCILAKDVESNSNQALMRKKTVLYEDYINVLKVFLVEAVEVEATLIDGKPFMPKEVLDEDEKPSKVDSENKSFMDLYLQAVQTYKKLFQSWQAGSKVDILIIRKTLLSLLEKLDQYPEEIISIHHYATKQDYIFHHAVSVGVLSAYLGRKQNYTKAEEIQVGIAGMMADSGMAKIPNSILNKNGSLSSLEFDEMKNHATYSYQMIKDIHGITDGVLLGVLQHHERDDGSGYPMGVSSQKLHKFSRVIAVIDVFHAMTSERYYKQKQSPYKVIELIVKDNFGKFDIKVVQTLANLIAYFSVGSKVRLNNGDLGEVVFLEPHAPVRPMIKIEPSGEFIKLATRSDLYIEEIIK</sequence>
<evidence type="ECO:0000313" key="4">
    <source>
        <dbReference type="Proteomes" id="UP000180175"/>
    </source>
</evidence>
<dbReference type="InterPro" id="IPR003607">
    <property type="entry name" value="HD/PDEase_dom"/>
</dbReference>
<reference evidence="3" key="4">
    <citation type="submission" date="2020-10" db="EMBL/GenBank/DDBJ databases">
        <authorList>
            <person name="Bassil N.M."/>
            <person name="Lloyd J.R."/>
        </authorList>
    </citation>
    <scope>NUCLEOTIDE SEQUENCE</scope>
    <source>
        <strain evidence="3">NB2006</strain>
    </source>
</reference>
<dbReference type="RefSeq" id="WP_071315342.1">
    <property type="nucleotide sequence ID" value="NZ_CP063356.2"/>
</dbReference>
<dbReference type="Gene3D" id="1.10.3210.10">
    <property type="entry name" value="Hypothetical protein af1432"/>
    <property type="match status" value="1"/>
</dbReference>
<gene>
    <name evidence="2" type="ORF">AWH56_00670</name>
    <name evidence="3" type="ORF">AWH56_007170</name>
</gene>
<reference evidence="3 4" key="3">
    <citation type="journal article" date="2019" name="Int. J. Syst. Evol. Microbiol.">
        <title>Anaerobacillus isosaccharinicus sp. nov., an alkaliphilic bacterium which degrades isosaccharinic acid.</title>
        <authorList>
            <person name="Bassil N.M."/>
            <person name="Lloyd J.R."/>
        </authorList>
    </citation>
    <scope>NUCLEOTIDE SEQUENCE [LARGE SCALE GENOMIC DNA]</scope>
    <source>
        <strain evidence="3 4">NB2006</strain>
    </source>
</reference>
<dbReference type="AlphaFoldDB" id="A0A1S2MFV3"/>
<dbReference type="Pfam" id="PF13487">
    <property type="entry name" value="HD_5"/>
    <property type="match status" value="1"/>
</dbReference>
<dbReference type="SUPFAM" id="SSF109604">
    <property type="entry name" value="HD-domain/PDEase-like"/>
    <property type="match status" value="1"/>
</dbReference>
<dbReference type="EMBL" id="LQXD01000001">
    <property type="protein sequence ID" value="OIJ23434.1"/>
    <property type="molecule type" value="Genomic_DNA"/>
</dbReference>
<dbReference type="PANTHER" id="PTHR43155">
    <property type="entry name" value="CYCLIC DI-GMP PHOSPHODIESTERASE PA4108-RELATED"/>
    <property type="match status" value="1"/>
</dbReference>
<dbReference type="Proteomes" id="UP000180175">
    <property type="component" value="Chromosome"/>
</dbReference>
<dbReference type="CDD" id="cd00077">
    <property type="entry name" value="HDc"/>
    <property type="match status" value="1"/>
</dbReference>
<organism evidence="2 4">
    <name type="scientific">Anaerobacillus isosaccharinicus</name>
    <dbReference type="NCBI Taxonomy" id="1532552"/>
    <lineage>
        <taxon>Bacteria</taxon>
        <taxon>Bacillati</taxon>
        <taxon>Bacillota</taxon>
        <taxon>Bacilli</taxon>
        <taxon>Bacillales</taxon>
        <taxon>Bacillaceae</taxon>
        <taxon>Anaerobacillus</taxon>
    </lineage>
</organism>
<name>A0A1S2MFV3_9BACI</name>
<dbReference type="PROSITE" id="PS51832">
    <property type="entry name" value="HD_GYP"/>
    <property type="match status" value="1"/>
</dbReference>
<dbReference type="PANTHER" id="PTHR43155:SF2">
    <property type="entry name" value="CYCLIC DI-GMP PHOSPHODIESTERASE PA4108"/>
    <property type="match status" value="1"/>
</dbReference>
<reference evidence="2 4" key="1">
    <citation type="submission" date="2016-10" db="EMBL/GenBank/DDBJ databases">
        <title>Draft genome sequences of four alkaliphilic bacteria belonging to the Anaerobacillus genus.</title>
        <authorList>
            <person name="Bassil N.M."/>
            <person name="Lloyd J.R."/>
        </authorList>
    </citation>
    <scope>NUCLEOTIDE SEQUENCE [LARGE SCALE GENOMIC DNA]</scope>
    <source>
        <strain evidence="2 4">NB2006</strain>
    </source>
</reference>
<evidence type="ECO:0000259" key="1">
    <source>
        <dbReference type="PROSITE" id="PS51832"/>
    </source>
</evidence>
<dbReference type="KEGG" id="aia:AWH56_007170"/>
<dbReference type="OrthoDB" id="9759601at2"/>
<dbReference type="GO" id="GO:0016787">
    <property type="term" value="F:hydrolase activity"/>
    <property type="evidence" value="ECO:0007669"/>
    <property type="project" value="UniProtKB-KW"/>
</dbReference>
<keyword evidence="2" id="KW-0378">Hydrolase</keyword>
<accession>A0A1S2MFV3</accession>
<dbReference type="InterPro" id="IPR037522">
    <property type="entry name" value="HD_GYP_dom"/>
</dbReference>
<feature type="domain" description="HD-GYP" evidence="1">
    <location>
        <begin position="123"/>
        <end position="317"/>
    </location>
</feature>
<dbReference type="EMBL" id="CP063356">
    <property type="protein sequence ID" value="QOY37395.1"/>
    <property type="molecule type" value="Genomic_DNA"/>
</dbReference>
<proteinExistence type="predicted"/>
<protein>
    <submittedName>
        <fullName evidence="3">HD-GYP domain-containing protein</fullName>
    </submittedName>
    <submittedName>
        <fullName evidence="2">Phosphohydrolase</fullName>
    </submittedName>
</protein>